<gene>
    <name evidence="2" type="ORF">HYW89_03790</name>
</gene>
<sequence>MGRPGRIKREACKERDELIARLKEQGFDRVIMIKGLAKCKEFRDVSSDAIKGYVKRYEARGGKLPELKTPAPPKKLFSGVMVAATNFQLSMPAKSFLDAILNEMQLRLTIPAMREIDRFLRRIRPEVRRLEAEALRVQALLREIEGLKEKLAEWSNHSCPEVDLDIRDANAKLQERVSYLEKRVQALSELAGRHRPLDDQHLAVSSRAGD</sequence>
<name>A0A7T5RJ59_9BACT</name>
<accession>A0A7T5RJ59</accession>
<evidence type="ECO:0000256" key="1">
    <source>
        <dbReference type="SAM" id="Coils"/>
    </source>
</evidence>
<proteinExistence type="predicted"/>
<protein>
    <submittedName>
        <fullName evidence="2">Uncharacterized protein</fullName>
    </submittedName>
</protein>
<feature type="coiled-coil region" evidence="1">
    <location>
        <begin position="127"/>
        <end position="190"/>
    </location>
</feature>
<keyword evidence="1" id="KW-0175">Coiled coil</keyword>
<dbReference type="Proteomes" id="UP000595618">
    <property type="component" value="Chromosome"/>
</dbReference>
<dbReference type="AlphaFoldDB" id="A0A7T5RJ59"/>
<evidence type="ECO:0000313" key="2">
    <source>
        <dbReference type="EMBL" id="QQG45092.1"/>
    </source>
</evidence>
<reference evidence="2 3" key="1">
    <citation type="submission" date="2020-07" db="EMBL/GenBank/DDBJ databases">
        <title>Huge and variable diversity of episymbiotic CPR bacteria and DPANN archaea in groundwater ecosystems.</title>
        <authorList>
            <person name="He C.Y."/>
            <person name="Keren R."/>
            <person name="Whittaker M."/>
            <person name="Farag I.F."/>
            <person name="Doudna J."/>
            <person name="Cate J.H.D."/>
            <person name="Banfield J.F."/>
        </authorList>
    </citation>
    <scope>NUCLEOTIDE SEQUENCE [LARGE SCALE GENOMIC DNA]</scope>
    <source>
        <strain evidence="2">NC_groundwater_541_Ag_S-0.1um_46_50</strain>
    </source>
</reference>
<dbReference type="EMBL" id="CP066690">
    <property type="protein sequence ID" value="QQG45092.1"/>
    <property type="molecule type" value="Genomic_DNA"/>
</dbReference>
<organism evidence="2 3">
    <name type="scientific">Candidatus Sungiibacteriota bacterium</name>
    <dbReference type="NCBI Taxonomy" id="2750080"/>
    <lineage>
        <taxon>Bacteria</taxon>
        <taxon>Candidatus Sungiibacteriota</taxon>
    </lineage>
</organism>
<evidence type="ECO:0000313" key="3">
    <source>
        <dbReference type="Proteomes" id="UP000595618"/>
    </source>
</evidence>